<evidence type="ECO:0000313" key="5">
    <source>
        <dbReference type="Proteomes" id="UP000232722"/>
    </source>
</evidence>
<dbReference type="Pfam" id="PF13649">
    <property type="entry name" value="Methyltransf_25"/>
    <property type="match status" value="1"/>
</dbReference>
<gene>
    <name evidence="3" type="ORF">CHRIB12_LOCUS19544</name>
    <name evidence="4" type="ORF">RhiirA5_492581</name>
</gene>
<dbReference type="AlphaFoldDB" id="A0A2N0QFP3"/>
<dbReference type="VEuPathDB" id="FungiDB:RhiirA1_496245"/>
<accession>A0A2N0QFP3</accession>
<comment type="caution">
    <text evidence="4">The sequence shown here is derived from an EMBL/GenBank/DDBJ whole genome shotgun (WGS) entry which is preliminary data.</text>
</comment>
<feature type="region of interest" description="Disordered" evidence="1">
    <location>
        <begin position="1"/>
        <end position="39"/>
    </location>
</feature>
<dbReference type="Gene3D" id="3.40.50.150">
    <property type="entry name" value="Vaccinia Virus protein VP39"/>
    <property type="match status" value="1"/>
</dbReference>
<reference evidence="4 5" key="1">
    <citation type="submission" date="2016-04" db="EMBL/GenBank/DDBJ databases">
        <title>Genome analyses suggest a sexual origin of heterokaryosis in a supposedly ancient asexual fungus.</title>
        <authorList>
            <person name="Ropars J."/>
            <person name="Sedzielewska K."/>
            <person name="Noel J."/>
            <person name="Charron P."/>
            <person name="Farinelli L."/>
            <person name="Marton T."/>
            <person name="Kruger M."/>
            <person name="Pelin A."/>
            <person name="Brachmann A."/>
            <person name="Corradi N."/>
        </authorList>
    </citation>
    <scope>NUCLEOTIDE SEQUENCE [LARGE SCALE GENOMIC DNA]</scope>
    <source>
        <strain evidence="4 5">A5</strain>
    </source>
</reference>
<proteinExistence type="predicted"/>
<dbReference type="Proteomes" id="UP000684084">
    <property type="component" value="Unassembled WGS sequence"/>
</dbReference>
<dbReference type="InterPro" id="IPR041698">
    <property type="entry name" value="Methyltransf_25"/>
</dbReference>
<protein>
    <submittedName>
        <fullName evidence="4">S-adenosyl-L-methionine-dependent methyltransferase</fullName>
    </submittedName>
</protein>
<evidence type="ECO:0000313" key="3">
    <source>
        <dbReference type="EMBL" id="CAB5386099.1"/>
    </source>
</evidence>
<keyword evidence="4" id="KW-0808">Transferase</keyword>
<dbReference type="EMBL" id="CAGKOT010000055">
    <property type="protein sequence ID" value="CAB5386099.1"/>
    <property type="molecule type" value="Genomic_DNA"/>
</dbReference>
<evidence type="ECO:0000256" key="1">
    <source>
        <dbReference type="SAM" id="MobiDB-lite"/>
    </source>
</evidence>
<reference evidence="3" key="3">
    <citation type="submission" date="2020-05" db="EMBL/GenBank/DDBJ databases">
        <authorList>
            <person name="Rincon C."/>
            <person name="Sanders R I."/>
            <person name="Robbins C."/>
            <person name="Chaturvedi A."/>
        </authorList>
    </citation>
    <scope>NUCLEOTIDE SEQUENCE</scope>
    <source>
        <strain evidence="3">CHB12</strain>
    </source>
</reference>
<dbReference type="VEuPathDB" id="FungiDB:RhiirFUN_018282"/>
<evidence type="ECO:0000313" key="4">
    <source>
        <dbReference type="EMBL" id="PKC17877.1"/>
    </source>
</evidence>
<dbReference type="GO" id="GO:0008168">
    <property type="term" value="F:methyltransferase activity"/>
    <property type="evidence" value="ECO:0007669"/>
    <property type="project" value="UniProtKB-KW"/>
</dbReference>
<dbReference type="EMBL" id="LLXJ01000003">
    <property type="protein sequence ID" value="PKC17877.1"/>
    <property type="molecule type" value="Genomic_DNA"/>
</dbReference>
<dbReference type="CDD" id="cd02440">
    <property type="entry name" value="AdoMet_MTases"/>
    <property type="match status" value="1"/>
</dbReference>
<feature type="domain" description="Methyltransferase" evidence="2">
    <location>
        <begin position="106"/>
        <end position="198"/>
    </location>
</feature>
<evidence type="ECO:0000259" key="2">
    <source>
        <dbReference type="Pfam" id="PF13649"/>
    </source>
</evidence>
<dbReference type="GO" id="GO:0032259">
    <property type="term" value="P:methylation"/>
    <property type="evidence" value="ECO:0007669"/>
    <property type="project" value="UniProtKB-KW"/>
</dbReference>
<dbReference type="OrthoDB" id="2013972at2759"/>
<organism evidence="4 5">
    <name type="scientific">Rhizophagus irregularis</name>
    <dbReference type="NCBI Taxonomy" id="588596"/>
    <lineage>
        <taxon>Eukaryota</taxon>
        <taxon>Fungi</taxon>
        <taxon>Fungi incertae sedis</taxon>
        <taxon>Mucoromycota</taxon>
        <taxon>Glomeromycotina</taxon>
        <taxon>Glomeromycetes</taxon>
        <taxon>Glomerales</taxon>
        <taxon>Glomeraceae</taxon>
        <taxon>Rhizophagus</taxon>
    </lineage>
</organism>
<keyword evidence="4" id="KW-0489">Methyltransferase</keyword>
<sequence>MGHRPSKISKLSKLSSKLKKKPSMNNSSSRDNNTSNSLSGFENFNEPIFKFENGRRYINNDSIQYLLPNDDDEIDRLQMQHYLLRYIWQSNFSAPVKEILRCGAKVLDVGCGPATWTLEMASDYPRSHFIGIDIAPIFPSEIKPINTEFQIQNVTHRLPFDDNSFDYIHMRLMLAVLKEEEWKSVVLPELFRILKPGGYIESHEFDFRIVNQGPCMKILVEGFIQFCKTKNMNPIVCPLIPGYLQENGFVDIDTLKNSGHYGSLAGRFGKLALEDFILVFDALKTPISSILEINNEEYQNLLDKLQEEVDTNDTFYEVYKFIGKKFIPEN</sequence>
<dbReference type="InterPro" id="IPR029063">
    <property type="entry name" value="SAM-dependent_MTases_sf"/>
</dbReference>
<dbReference type="PANTHER" id="PTHR43591">
    <property type="entry name" value="METHYLTRANSFERASE"/>
    <property type="match status" value="1"/>
</dbReference>
<name>A0A2N0QFP3_9GLOM</name>
<reference evidence="4 5" key="2">
    <citation type="submission" date="2017-09" db="EMBL/GenBank/DDBJ databases">
        <title>Extensive intraspecific genome diversity in a model arbuscular mycorrhizal fungus.</title>
        <authorList>
            <person name="Chen E.C."/>
            <person name="Morin E."/>
            <person name="Beaudet D."/>
            <person name="Noel J."/>
            <person name="Ndikumana S."/>
            <person name="Charron P."/>
            <person name="St-Onge C."/>
            <person name="Giorgi J."/>
            <person name="Grigoriev I.V."/>
            <person name="Roux C."/>
            <person name="Martin F.M."/>
            <person name="Corradi N."/>
        </authorList>
    </citation>
    <scope>NUCLEOTIDE SEQUENCE [LARGE SCALE GENOMIC DNA]</scope>
    <source>
        <strain evidence="4 5">A5</strain>
    </source>
</reference>
<feature type="compositionally biased region" description="Low complexity" evidence="1">
    <location>
        <begin position="23"/>
        <end position="39"/>
    </location>
</feature>
<dbReference type="Proteomes" id="UP000232722">
    <property type="component" value="Unassembled WGS sequence"/>
</dbReference>
<dbReference type="SUPFAM" id="SSF53335">
    <property type="entry name" value="S-adenosyl-L-methionine-dependent methyltransferases"/>
    <property type="match status" value="1"/>
</dbReference>
<dbReference type="VEuPathDB" id="FungiDB:FUN_000895"/>